<keyword evidence="3" id="KW-1185">Reference proteome</keyword>
<dbReference type="Proteomes" id="UP000005336">
    <property type="component" value="Unassembled WGS sequence"/>
</dbReference>
<feature type="region of interest" description="Disordered" evidence="1">
    <location>
        <begin position="1"/>
        <end position="22"/>
    </location>
</feature>
<evidence type="ECO:0000256" key="1">
    <source>
        <dbReference type="SAM" id="MobiDB-lite"/>
    </source>
</evidence>
<protein>
    <submittedName>
        <fullName evidence="2">Pyridoxamine kinase</fullName>
        <ecNumber evidence="2">2.7.1.35</ecNumber>
    </submittedName>
</protein>
<dbReference type="HOGENOM" id="CLU_2845323_0_0_4"/>
<dbReference type="AlphaFoldDB" id="G4CQ50"/>
<sequence length="65" mass="7722">MTARKKNMRRKRKKQRQNKVKGLAERVNGNNTLEVFERLMTAERERLKFRVKLNSIISTYKSLGA</sequence>
<keyword evidence="2" id="KW-0418">Kinase</keyword>
<evidence type="ECO:0000313" key="3">
    <source>
        <dbReference type="Proteomes" id="UP000005336"/>
    </source>
</evidence>
<feature type="compositionally biased region" description="Basic residues" evidence="1">
    <location>
        <begin position="1"/>
        <end position="19"/>
    </location>
</feature>
<dbReference type="RefSeq" id="WP_009116351.1">
    <property type="nucleotide sequence ID" value="NZ_JH165159.1"/>
</dbReference>
<dbReference type="EC" id="2.7.1.35" evidence="2"/>
<dbReference type="EMBL" id="AGAZ01000044">
    <property type="protein sequence ID" value="EGZ46778.1"/>
    <property type="molecule type" value="Genomic_DNA"/>
</dbReference>
<dbReference type="GO" id="GO:0008478">
    <property type="term" value="F:pyridoxal kinase activity"/>
    <property type="evidence" value="ECO:0007669"/>
    <property type="project" value="UniProtKB-EC"/>
</dbReference>
<name>G4CQ50_9NEIS</name>
<keyword evidence="2" id="KW-0808">Transferase</keyword>
<accession>G4CQ50</accession>
<organism evidence="2 3">
    <name type="scientific">Neisseria wadsworthii 9715</name>
    <dbReference type="NCBI Taxonomy" id="1030841"/>
    <lineage>
        <taxon>Bacteria</taxon>
        <taxon>Pseudomonadati</taxon>
        <taxon>Pseudomonadota</taxon>
        <taxon>Betaproteobacteria</taxon>
        <taxon>Neisseriales</taxon>
        <taxon>Neisseriaceae</taxon>
        <taxon>Neisseria</taxon>
    </lineage>
</organism>
<dbReference type="STRING" id="1030841.HMPREF9370_1210"/>
<gene>
    <name evidence="2" type="ORF">HMPREF9370_1210</name>
</gene>
<evidence type="ECO:0000313" key="2">
    <source>
        <dbReference type="EMBL" id="EGZ46778.1"/>
    </source>
</evidence>
<proteinExistence type="predicted"/>
<comment type="caution">
    <text evidence="2">The sequence shown here is derived from an EMBL/GenBank/DDBJ whole genome shotgun (WGS) entry which is preliminary data.</text>
</comment>
<reference evidence="2 3" key="1">
    <citation type="submission" date="2011-06" db="EMBL/GenBank/DDBJ databases">
        <authorList>
            <person name="Muzny D."/>
            <person name="Qin X."/>
            <person name="Deng J."/>
            <person name="Jiang H."/>
            <person name="Liu Y."/>
            <person name="Qu J."/>
            <person name="Song X.-Z."/>
            <person name="Zhang L."/>
            <person name="Thornton R."/>
            <person name="Coyle M."/>
            <person name="Francisco L."/>
            <person name="Jackson L."/>
            <person name="Javaid M."/>
            <person name="Korchina V."/>
            <person name="Kovar C."/>
            <person name="Mata R."/>
            <person name="Mathew T."/>
            <person name="Ngo R."/>
            <person name="Nguyen L."/>
            <person name="Nguyen N."/>
            <person name="Okwuonu G."/>
            <person name="Ongeri F."/>
            <person name="Pham C."/>
            <person name="Simmons D."/>
            <person name="Wilczek-Boney K."/>
            <person name="Hale W."/>
            <person name="Jakkamsetti A."/>
            <person name="Pham P."/>
            <person name="Ruth R."/>
            <person name="San Lucas F."/>
            <person name="Warren J."/>
            <person name="Zhang J."/>
            <person name="Zhao Z."/>
            <person name="Zhou C."/>
            <person name="Zhu D."/>
            <person name="Lee S."/>
            <person name="Bess C."/>
            <person name="Blankenburg K."/>
            <person name="Forbes L."/>
            <person name="Fu Q."/>
            <person name="Gubbala S."/>
            <person name="Hirani K."/>
            <person name="Jayaseelan J.C."/>
            <person name="Lara F."/>
            <person name="Munidasa M."/>
            <person name="Palculict T."/>
            <person name="Patil S."/>
            <person name="Pu L.-L."/>
            <person name="Saada N."/>
            <person name="Tang L."/>
            <person name="Weissenberger G."/>
            <person name="Zhu Y."/>
            <person name="Hemphill L."/>
            <person name="Shang Y."/>
            <person name="Youmans B."/>
            <person name="Ayvaz T."/>
            <person name="Ross M."/>
            <person name="Santibanez J."/>
            <person name="Aqrawi P."/>
            <person name="Gross S."/>
            <person name="Joshi V."/>
            <person name="Fowler G."/>
            <person name="Nazareth L."/>
            <person name="Reid J."/>
            <person name="Worley K."/>
            <person name="Petrosino J."/>
            <person name="Highlander S."/>
            <person name="Gibbs R."/>
        </authorList>
    </citation>
    <scope>NUCLEOTIDE SEQUENCE [LARGE SCALE GENOMIC DNA]</scope>
    <source>
        <strain evidence="2 3">9715</strain>
    </source>
</reference>